<evidence type="ECO:0000313" key="5">
    <source>
        <dbReference type="EMBL" id="SPM27022.1"/>
    </source>
</evidence>
<evidence type="ECO:0000256" key="1">
    <source>
        <dbReference type="ARBA" id="ARBA00006484"/>
    </source>
</evidence>
<evidence type="ECO:0000313" key="6">
    <source>
        <dbReference type="Proteomes" id="UP000241595"/>
    </source>
</evidence>
<accession>A0A2U3N679</accession>
<keyword evidence="2" id="KW-0560">Oxidoreductase</keyword>
<dbReference type="Pfam" id="PF00106">
    <property type="entry name" value="adh_short"/>
    <property type="match status" value="1"/>
</dbReference>
<comment type="similarity">
    <text evidence="1 4">Belongs to the short-chain dehydrogenases/reductases (SDR) family.</text>
</comment>
<dbReference type="OrthoDB" id="5173603at2"/>
<dbReference type="InterPro" id="IPR023985">
    <property type="entry name" value="SDR_subfam_1"/>
</dbReference>
<dbReference type="InterPro" id="IPR002347">
    <property type="entry name" value="SDR_fam"/>
</dbReference>
<keyword evidence="6" id="KW-1185">Reference proteome</keyword>
<dbReference type="Proteomes" id="UP000241595">
    <property type="component" value="Unassembled WGS sequence"/>
</dbReference>
<dbReference type="Gene3D" id="3.40.50.720">
    <property type="entry name" value="NAD(P)-binding Rossmann-like Domain"/>
    <property type="match status" value="1"/>
</dbReference>
<sequence length="282" mass="30170">MTSRVNGRVSGKVAFITGAARGQGRSHAVRLAQEGADIIAVDVCGPIENLAYPHSTPEDLAETADLVKGHNRRIVTAQVDVRDYDALKAAVDGGVEQLGRLDIIVANAGIGTFGNKLHKIREDVWQDMIDVNLSGVWHTVKAGVPHIIAGQRGGSIVLTGSVGSHKAMAYTGHYIAAKHGVMGLMRAFAVELGQHMIRVNSVHPSQVNTPMTMNDVTFRLFRPDLENPGPDDFAPFSQMTHTLPVPWVEAADISNAVLFLASDESRYVTGVSLPVDAGALLK</sequence>
<dbReference type="PRINTS" id="PR00081">
    <property type="entry name" value="GDHRDH"/>
</dbReference>
<organism evidence="5 6">
    <name type="scientific">Mycobacterium terramassiliense</name>
    <dbReference type="NCBI Taxonomy" id="1841859"/>
    <lineage>
        <taxon>Bacteria</taxon>
        <taxon>Bacillati</taxon>
        <taxon>Actinomycetota</taxon>
        <taxon>Actinomycetes</taxon>
        <taxon>Mycobacteriales</taxon>
        <taxon>Mycobacteriaceae</taxon>
        <taxon>Mycobacterium</taxon>
    </lineage>
</organism>
<evidence type="ECO:0000256" key="2">
    <source>
        <dbReference type="ARBA" id="ARBA00023002"/>
    </source>
</evidence>
<keyword evidence="3" id="KW-0520">NAD</keyword>
<dbReference type="STRING" id="1841859.GCA_900157385_00493"/>
<dbReference type="PRINTS" id="PR00080">
    <property type="entry name" value="SDRFAMILY"/>
</dbReference>
<evidence type="ECO:0000256" key="3">
    <source>
        <dbReference type="ARBA" id="ARBA00023027"/>
    </source>
</evidence>
<dbReference type="SUPFAM" id="SSF51735">
    <property type="entry name" value="NAD(P)-binding Rossmann-fold domains"/>
    <property type="match status" value="1"/>
</dbReference>
<dbReference type="PANTHER" id="PTHR42820">
    <property type="entry name" value="SHORT-CHAIN DEHYDROGENASE REDUCTASE"/>
    <property type="match status" value="1"/>
</dbReference>
<protein>
    <submittedName>
        <fullName evidence="5">NAD(P)-dependent dehydrogenase, short-chain alcohol dehydrogenase family</fullName>
    </submittedName>
</protein>
<dbReference type="GO" id="GO:0016491">
    <property type="term" value="F:oxidoreductase activity"/>
    <property type="evidence" value="ECO:0007669"/>
    <property type="project" value="UniProtKB-KW"/>
</dbReference>
<dbReference type="AlphaFoldDB" id="A0A2U3N679"/>
<reference evidence="5 6" key="1">
    <citation type="submission" date="2017-01" db="EMBL/GenBank/DDBJ databases">
        <authorList>
            <consortium name="Urmite Genomes"/>
        </authorList>
    </citation>
    <scope>NUCLEOTIDE SEQUENCE [LARGE SCALE GENOMIC DNA]</scope>
    <source>
        <strain evidence="5 6">AB308</strain>
    </source>
</reference>
<dbReference type="NCBIfam" id="NF009467">
    <property type="entry name" value="PRK12826.1-3"/>
    <property type="match status" value="1"/>
</dbReference>
<dbReference type="NCBIfam" id="TIGR03971">
    <property type="entry name" value="SDR_subfam_1"/>
    <property type="match status" value="1"/>
</dbReference>
<dbReference type="EMBL" id="FTRV01000009">
    <property type="protein sequence ID" value="SPM27022.1"/>
    <property type="molecule type" value="Genomic_DNA"/>
</dbReference>
<dbReference type="InterPro" id="IPR036291">
    <property type="entry name" value="NAD(P)-bd_dom_sf"/>
</dbReference>
<proteinExistence type="inferred from homology"/>
<dbReference type="PANTHER" id="PTHR42820:SF1">
    <property type="entry name" value="SHORT-CHAIN DEHYDROGENASE_REDUCTASE FAMILY PROTEIN"/>
    <property type="match status" value="1"/>
</dbReference>
<dbReference type="FunFam" id="3.40.50.720:FF:000084">
    <property type="entry name" value="Short-chain dehydrogenase reductase"/>
    <property type="match status" value="1"/>
</dbReference>
<dbReference type="CDD" id="cd05233">
    <property type="entry name" value="SDR_c"/>
    <property type="match status" value="1"/>
</dbReference>
<name>A0A2U3N679_9MYCO</name>
<evidence type="ECO:0000256" key="4">
    <source>
        <dbReference type="RuleBase" id="RU000363"/>
    </source>
</evidence>
<gene>
    <name evidence="5" type="ORF">MTAB308_497</name>
</gene>